<evidence type="ECO:0000256" key="1">
    <source>
        <dbReference type="ARBA" id="ARBA00004651"/>
    </source>
</evidence>
<evidence type="ECO:0000256" key="6">
    <source>
        <dbReference type="ARBA" id="ARBA00022989"/>
    </source>
</evidence>
<comment type="subcellular location">
    <subcellularLocation>
        <location evidence="1">Cell membrane</location>
        <topology evidence="1">Multi-pass membrane protein</topology>
    </subcellularLocation>
</comment>
<evidence type="ECO:0000256" key="4">
    <source>
        <dbReference type="ARBA" id="ARBA00022692"/>
    </source>
</evidence>
<evidence type="ECO:0000256" key="9">
    <source>
        <dbReference type="ARBA" id="ARBA00023224"/>
    </source>
</evidence>
<dbReference type="GO" id="GO:0007165">
    <property type="term" value="P:signal transduction"/>
    <property type="evidence" value="ECO:0007669"/>
    <property type="project" value="UniProtKB-KW"/>
</dbReference>
<reference evidence="11" key="1">
    <citation type="submission" date="2019-09" db="EMBL/GenBank/DDBJ databases">
        <authorList>
            <person name="Yang H."/>
        </authorList>
    </citation>
    <scope>NUCLEOTIDE SEQUENCE</scope>
</reference>
<dbReference type="GO" id="GO:0005549">
    <property type="term" value="F:odorant binding"/>
    <property type="evidence" value="ECO:0007669"/>
    <property type="project" value="InterPro"/>
</dbReference>
<dbReference type="GO" id="GO:0004984">
    <property type="term" value="F:olfactory receptor activity"/>
    <property type="evidence" value="ECO:0007669"/>
    <property type="project" value="InterPro"/>
</dbReference>
<dbReference type="InterPro" id="IPR004117">
    <property type="entry name" value="7tm6_olfct_rcpt"/>
</dbReference>
<gene>
    <name evidence="11" type="primary">OR35</name>
</gene>
<keyword evidence="7 10" id="KW-0472">Membrane</keyword>
<evidence type="ECO:0000256" key="3">
    <source>
        <dbReference type="ARBA" id="ARBA00022606"/>
    </source>
</evidence>
<organism evidence="11">
    <name type="scientific">Histia rhodope</name>
    <dbReference type="NCBI Taxonomy" id="1453155"/>
    <lineage>
        <taxon>Eukaryota</taxon>
        <taxon>Metazoa</taxon>
        <taxon>Ecdysozoa</taxon>
        <taxon>Arthropoda</taxon>
        <taxon>Hexapoda</taxon>
        <taxon>Insecta</taxon>
        <taxon>Pterygota</taxon>
        <taxon>Neoptera</taxon>
        <taxon>Endopterygota</taxon>
        <taxon>Lepidoptera</taxon>
        <taxon>Glossata</taxon>
        <taxon>Ditrysia</taxon>
        <taxon>Zygaenoidea</taxon>
        <taxon>Zygaenidae</taxon>
        <taxon>Chalcosiinae</taxon>
        <taxon>Histia</taxon>
    </lineage>
</organism>
<keyword evidence="2" id="KW-1003">Cell membrane</keyword>
<proteinExistence type="evidence at transcript level"/>
<evidence type="ECO:0000256" key="8">
    <source>
        <dbReference type="ARBA" id="ARBA00023170"/>
    </source>
</evidence>
<keyword evidence="9" id="KW-0807">Transducer</keyword>
<dbReference type="AlphaFoldDB" id="A0A7G4KBW4"/>
<keyword evidence="6 10" id="KW-1133">Transmembrane helix</keyword>
<keyword evidence="8 11" id="KW-0675">Receptor</keyword>
<evidence type="ECO:0000313" key="11">
    <source>
        <dbReference type="EMBL" id="QMS80350.1"/>
    </source>
</evidence>
<evidence type="ECO:0000256" key="10">
    <source>
        <dbReference type="SAM" id="Phobius"/>
    </source>
</evidence>
<feature type="transmembrane region" description="Helical" evidence="10">
    <location>
        <begin position="74"/>
        <end position="99"/>
    </location>
</feature>
<protein>
    <submittedName>
        <fullName evidence="11">Odorant receptor</fullName>
    </submittedName>
</protein>
<keyword evidence="3" id="KW-0716">Sensory transduction</keyword>
<evidence type="ECO:0000256" key="2">
    <source>
        <dbReference type="ARBA" id="ARBA00022475"/>
    </source>
</evidence>
<feature type="transmembrane region" description="Helical" evidence="10">
    <location>
        <begin position="105"/>
        <end position="126"/>
    </location>
</feature>
<evidence type="ECO:0000256" key="5">
    <source>
        <dbReference type="ARBA" id="ARBA00022725"/>
    </source>
</evidence>
<keyword evidence="5" id="KW-0552">Olfaction</keyword>
<dbReference type="PANTHER" id="PTHR21137">
    <property type="entry name" value="ODORANT RECEPTOR"/>
    <property type="match status" value="1"/>
</dbReference>
<accession>A0A7G4KBW4</accession>
<sequence length="203" mass="23188">MMCNVSTDSFMAGIVTILIAQTKVLNYKLQNLKVRNENFVEETHVQHKIFTVILKKYLKHYGLIMECYIKIQEILSLAMFVQFTMASAIICVTLCGLYLGPTMETLIFLVTYLIIIILQIFIPSWLGTQFSHECNKLAVAAYNCDWISQSEDFKKSLNLFILKANATVILKGLKIFPLSLETFVSIMKTAYSFFALVQNVQAR</sequence>
<keyword evidence="4 10" id="KW-0812">Transmembrane</keyword>
<name>A0A7G4KBW4_9NEOP</name>
<dbReference type="PANTHER" id="PTHR21137:SF35">
    <property type="entry name" value="ODORANT RECEPTOR 19A-RELATED"/>
    <property type="match status" value="1"/>
</dbReference>
<evidence type="ECO:0000256" key="7">
    <source>
        <dbReference type="ARBA" id="ARBA00023136"/>
    </source>
</evidence>
<dbReference type="Pfam" id="PF02949">
    <property type="entry name" value="7tm_6"/>
    <property type="match status" value="1"/>
</dbReference>
<dbReference type="EMBL" id="MN515202">
    <property type="protein sequence ID" value="QMS80350.1"/>
    <property type="molecule type" value="mRNA"/>
</dbReference>
<dbReference type="GO" id="GO:0005886">
    <property type="term" value="C:plasma membrane"/>
    <property type="evidence" value="ECO:0007669"/>
    <property type="project" value="UniProtKB-SubCell"/>
</dbReference>